<dbReference type="Proteomes" id="UP000182658">
    <property type="component" value="Unassembled WGS sequence"/>
</dbReference>
<name>A0A1J7JS37_9PEZI</name>
<evidence type="ECO:0000313" key="2">
    <source>
        <dbReference type="EMBL" id="OIW30578.1"/>
    </source>
</evidence>
<reference evidence="2 3" key="1">
    <citation type="submission" date="2016-10" db="EMBL/GenBank/DDBJ databases">
        <title>Draft genome sequence of Coniochaeta ligniaria NRRL30616, a lignocellulolytic fungus for bioabatement of inhibitors in plant biomass hydrolysates.</title>
        <authorList>
            <consortium name="DOE Joint Genome Institute"/>
            <person name="Jimenez D.J."/>
            <person name="Hector R.E."/>
            <person name="Riley R."/>
            <person name="Sun H."/>
            <person name="Grigoriev I.V."/>
            <person name="Van Elsas J.D."/>
            <person name="Nichols N.N."/>
        </authorList>
    </citation>
    <scope>NUCLEOTIDE SEQUENCE [LARGE SCALE GENOMIC DNA]</scope>
    <source>
        <strain evidence="2 3">NRRL 30616</strain>
    </source>
</reference>
<evidence type="ECO:0000313" key="3">
    <source>
        <dbReference type="Proteomes" id="UP000182658"/>
    </source>
</evidence>
<keyword evidence="3" id="KW-1185">Reference proteome</keyword>
<gene>
    <name evidence="2" type="ORF">CONLIGDRAFT_679359</name>
</gene>
<dbReference type="STRING" id="1408157.A0A1J7JS37"/>
<protein>
    <recommendedName>
        <fullName evidence="1">2EXR domain-containing protein</fullName>
    </recommendedName>
</protein>
<dbReference type="AlphaFoldDB" id="A0A1J7JS37"/>
<dbReference type="EMBL" id="KV875096">
    <property type="protein sequence ID" value="OIW30578.1"/>
    <property type="molecule type" value="Genomic_DNA"/>
</dbReference>
<evidence type="ECO:0000259" key="1">
    <source>
        <dbReference type="Pfam" id="PF20150"/>
    </source>
</evidence>
<proteinExistence type="predicted"/>
<sequence length="170" mass="19118">MPQTTRAPVEAAGGCCFLLNDELIKNTEPTLHQFHPFLRLPTELRMKIWKFTLPRQRWLPLVLERCEHPGPDPSSAYSLSLGSKSQASNTLLHVKDKAAEDVFDRHYRVKLPLKPLESGEENFLCLCPEDDIVHILEVRDGNIFAAFLHDVLTADEKGVGLGKSVECIST</sequence>
<dbReference type="OrthoDB" id="3557569at2759"/>
<dbReference type="InterPro" id="IPR045518">
    <property type="entry name" value="2EXR"/>
</dbReference>
<dbReference type="Pfam" id="PF20150">
    <property type="entry name" value="2EXR"/>
    <property type="match status" value="1"/>
</dbReference>
<accession>A0A1J7JS37</accession>
<dbReference type="InParanoid" id="A0A1J7JS37"/>
<organism evidence="2 3">
    <name type="scientific">Coniochaeta ligniaria NRRL 30616</name>
    <dbReference type="NCBI Taxonomy" id="1408157"/>
    <lineage>
        <taxon>Eukaryota</taxon>
        <taxon>Fungi</taxon>
        <taxon>Dikarya</taxon>
        <taxon>Ascomycota</taxon>
        <taxon>Pezizomycotina</taxon>
        <taxon>Sordariomycetes</taxon>
        <taxon>Sordariomycetidae</taxon>
        <taxon>Coniochaetales</taxon>
        <taxon>Coniochaetaceae</taxon>
        <taxon>Coniochaeta</taxon>
    </lineage>
</organism>
<feature type="domain" description="2EXR" evidence="1">
    <location>
        <begin position="34"/>
        <end position="132"/>
    </location>
</feature>